<name>A0A2M8RZY9_9PAST</name>
<organism evidence="1 2">
    <name type="scientific">Conservatibacter flavescens</name>
    <dbReference type="NCBI Taxonomy" id="28161"/>
    <lineage>
        <taxon>Bacteria</taxon>
        <taxon>Pseudomonadati</taxon>
        <taxon>Pseudomonadota</taxon>
        <taxon>Gammaproteobacteria</taxon>
        <taxon>Pasteurellales</taxon>
        <taxon>Pasteurellaceae</taxon>
        <taxon>Conservatibacter</taxon>
    </lineage>
</organism>
<proteinExistence type="predicted"/>
<comment type="caution">
    <text evidence="1">The sequence shown here is derived from an EMBL/GenBank/DDBJ whole genome shotgun (WGS) entry which is preliminary data.</text>
</comment>
<keyword evidence="2" id="KW-1185">Reference proteome</keyword>
<accession>A0A2M8RZY9</accession>
<gene>
    <name evidence="1" type="ORF">CVP05_11195</name>
</gene>
<protein>
    <submittedName>
        <fullName evidence="1">Uncharacterized protein</fullName>
    </submittedName>
</protein>
<dbReference type="EMBL" id="PHHA01000030">
    <property type="protein sequence ID" value="PJG84460.1"/>
    <property type="molecule type" value="Genomic_DNA"/>
</dbReference>
<evidence type="ECO:0000313" key="2">
    <source>
        <dbReference type="Proteomes" id="UP000229329"/>
    </source>
</evidence>
<evidence type="ECO:0000313" key="1">
    <source>
        <dbReference type="EMBL" id="PJG84460.1"/>
    </source>
</evidence>
<dbReference type="Proteomes" id="UP000229329">
    <property type="component" value="Unassembled WGS sequence"/>
</dbReference>
<dbReference type="AlphaFoldDB" id="A0A2M8RZY9"/>
<reference evidence="1 2" key="1">
    <citation type="submission" date="2017-11" db="EMBL/GenBank/DDBJ databases">
        <title>Reclassification of Bisgaard taxon 7 as Conservatibacter flavescens gen. nov., sp. nov.</title>
        <authorList>
            <person name="Christensen H."/>
        </authorList>
    </citation>
    <scope>NUCLEOTIDE SEQUENCE [LARGE SCALE GENOMIC DNA]</scope>
    <source>
        <strain evidence="1 2">7_4</strain>
    </source>
</reference>
<sequence>MKYLLFIVAWVILFIYITFSQNARMLIVKKYRSEFLDHSFSFLGEDIAIQKDNKFFSSKVRVDIKKNIHVFFL</sequence>